<feature type="transmembrane region" description="Helical" evidence="8">
    <location>
        <begin position="460"/>
        <end position="488"/>
    </location>
</feature>
<feature type="transmembrane region" description="Helical" evidence="8">
    <location>
        <begin position="406"/>
        <end position="425"/>
    </location>
</feature>
<keyword evidence="2" id="KW-1003">Cell membrane</keyword>
<sequence>MELDRRSLSPSDGSRPLRLTDLILPLGIGAVLRLALVVAFIGTLGRGDEAAYLRLGWGWSEFGAYTGMWAPLYPKLISYFSGLFGDGAADALRIVQVFMAVWAGVWTALIADMFGGRRAGLIAAWMFALYLPLAGFAALMYSESLFLCFFLPSVYQLLRYAREGRIAAPAWRGPLAGCLLGLAALTRESTLIFVFPCMVWVAFALRGHETEKRVGNARFKAWAHGKGPLAIAPALLFGLTALLTVMPWTIRNAWHFDRFVPIATSSQGSSVVGWNAYDINYDIADLGDNVLDAPGTLRDKIRGPEPAPWSPRAVSNVADASELNISDGLDFAKANPGFFLRSRIVEFVDMMSPLSFILRSLRITDGIGEPLNSALVKTLFAVLAVLMVPAVVLLGLWGWTHARDAGPLRSLAATLTVCTVSVAAISGMTRYRVPVMPLFIVLGALYLAGQREKPPRHRKILLSTLTVLIILSWIPSIGPIQMALAVLWKS</sequence>
<dbReference type="PANTHER" id="PTHR33908:SF11">
    <property type="entry name" value="MEMBRANE PROTEIN"/>
    <property type="match status" value="1"/>
</dbReference>
<dbReference type="EMBL" id="CP036434">
    <property type="protein sequence ID" value="QDV06816.1"/>
    <property type="molecule type" value="Genomic_DNA"/>
</dbReference>
<name>A0A518ERU9_9BACT</name>
<dbReference type="GO" id="GO:0005886">
    <property type="term" value="C:plasma membrane"/>
    <property type="evidence" value="ECO:0007669"/>
    <property type="project" value="UniProtKB-SubCell"/>
</dbReference>
<keyword evidence="4" id="KW-0808">Transferase</keyword>
<keyword evidence="6 8" id="KW-1133">Transmembrane helix</keyword>
<keyword evidence="11" id="KW-1185">Reference proteome</keyword>
<keyword evidence="7 8" id="KW-0472">Membrane</keyword>
<comment type="subcellular location">
    <subcellularLocation>
        <location evidence="1">Cell membrane</location>
        <topology evidence="1">Multi-pass membrane protein</topology>
    </subcellularLocation>
</comment>
<dbReference type="AlphaFoldDB" id="A0A518ERU9"/>
<feature type="domain" description="Glycosyltransferase RgtA/B/C/D-like" evidence="9">
    <location>
        <begin position="70"/>
        <end position="204"/>
    </location>
</feature>
<keyword evidence="5 8" id="KW-0812">Transmembrane</keyword>
<feature type="transmembrane region" description="Helical" evidence="8">
    <location>
        <begin position="22"/>
        <end position="44"/>
    </location>
</feature>
<keyword evidence="3" id="KW-0328">Glycosyltransferase</keyword>
<evidence type="ECO:0000256" key="5">
    <source>
        <dbReference type="ARBA" id="ARBA00022692"/>
    </source>
</evidence>
<feature type="transmembrane region" description="Helical" evidence="8">
    <location>
        <begin position="51"/>
        <end position="71"/>
    </location>
</feature>
<protein>
    <recommendedName>
        <fullName evidence="9">Glycosyltransferase RgtA/B/C/D-like domain-containing protein</fullName>
    </recommendedName>
</protein>
<feature type="transmembrane region" description="Helical" evidence="8">
    <location>
        <begin position="190"/>
        <end position="208"/>
    </location>
</feature>
<evidence type="ECO:0000259" key="9">
    <source>
        <dbReference type="Pfam" id="PF13231"/>
    </source>
</evidence>
<evidence type="ECO:0000313" key="11">
    <source>
        <dbReference type="Proteomes" id="UP000320390"/>
    </source>
</evidence>
<evidence type="ECO:0000256" key="8">
    <source>
        <dbReference type="SAM" id="Phobius"/>
    </source>
</evidence>
<dbReference type="Proteomes" id="UP000320390">
    <property type="component" value="Chromosome"/>
</dbReference>
<proteinExistence type="predicted"/>
<gene>
    <name evidence="10" type="ORF">Poly30_23310</name>
</gene>
<feature type="transmembrane region" description="Helical" evidence="8">
    <location>
        <begin position="379"/>
        <end position="399"/>
    </location>
</feature>
<evidence type="ECO:0000256" key="6">
    <source>
        <dbReference type="ARBA" id="ARBA00022989"/>
    </source>
</evidence>
<evidence type="ECO:0000256" key="3">
    <source>
        <dbReference type="ARBA" id="ARBA00022676"/>
    </source>
</evidence>
<dbReference type="PANTHER" id="PTHR33908">
    <property type="entry name" value="MANNOSYLTRANSFERASE YKCB-RELATED"/>
    <property type="match status" value="1"/>
</dbReference>
<evidence type="ECO:0000256" key="1">
    <source>
        <dbReference type="ARBA" id="ARBA00004651"/>
    </source>
</evidence>
<accession>A0A518ERU9</accession>
<evidence type="ECO:0000256" key="7">
    <source>
        <dbReference type="ARBA" id="ARBA00023136"/>
    </source>
</evidence>
<feature type="transmembrane region" description="Helical" evidence="8">
    <location>
        <begin position="431"/>
        <end position="448"/>
    </location>
</feature>
<feature type="transmembrane region" description="Helical" evidence="8">
    <location>
        <begin position="229"/>
        <end position="250"/>
    </location>
</feature>
<evidence type="ECO:0000313" key="10">
    <source>
        <dbReference type="EMBL" id="QDV06816.1"/>
    </source>
</evidence>
<evidence type="ECO:0000256" key="4">
    <source>
        <dbReference type="ARBA" id="ARBA00022679"/>
    </source>
</evidence>
<dbReference type="GO" id="GO:0016763">
    <property type="term" value="F:pentosyltransferase activity"/>
    <property type="evidence" value="ECO:0007669"/>
    <property type="project" value="TreeGrafter"/>
</dbReference>
<dbReference type="InterPro" id="IPR038731">
    <property type="entry name" value="RgtA/B/C-like"/>
</dbReference>
<dbReference type="GO" id="GO:0009103">
    <property type="term" value="P:lipopolysaccharide biosynthetic process"/>
    <property type="evidence" value="ECO:0007669"/>
    <property type="project" value="UniProtKB-ARBA"/>
</dbReference>
<dbReference type="Pfam" id="PF13231">
    <property type="entry name" value="PMT_2"/>
    <property type="match status" value="1"/>
</dbReference>
<dbReference type="InterPro" id="IPR050297">
    <property type="entry name" value="LipidA_mod_glycosyltrf_83"/>
</dbReference>
<organism evidence="10 11">
    <name type="scientific">Saltatorellus ferox</name>
    <dbReference type="NCBI Taxonomy" id="2528018"/>
    <lineage>
        <taxon>Bacteria</taxon>
        <taxon>Pseudomonadati</taxon>
        <taxon>Planctomycetota</taxon>
        <taxon>Planctomycetia</taxon>
        <taxon>Planctomycetia incertae sedis</taxon>
        <taxon>Saltatorellus</taxon>
    </lineage>
</organism>
<feature type="transmembrane region" description="Helical" evidence="8">
    <location>
        <begin position="122"/>
        <end position="141"/>
    </location>
</feature>
<reference evidence="10 11" key="1">
    <citation type="submission" date="2019-02" db="EMBL/GenBank/DDBJ databases">
        <title>Deep-cultivation of Planctomycetes and their phenomic and genomic characterization uncovers novel biology.</title>
        <authorList>
            <person name="Wiegand S."/>
            <person name="Jogler M."/>
            <person name="Boedeker C."/>
            <person name="Pinto D."/>
            <person name="Vollmers J."/>
            <person name="Rivas-Marin E."/>
            <person name="Kohn T."/>
            <person name="Peeters S.H."/>
            <person name="Heuer A."/>
            <person name="Rast P."/>
            <person name="Oberbeckmann S."/>
            <person name="Bunk B."/>
            <person name="Jeske O."/>
            <person name="Meyerdierks A."/>
            <person name="Storesund J.E."/>
            <person name="Kallscheuer N."/>
            <person name="Luecker S."/>
            <person name="Lage O.M."/>
            <person name="Pohl T."/>
            <person name="Merkel B.J."/>
            <person name="Hornburger P."/>
            <person name="Mueller R.-W."/>
            <person name="Bruemmer F."/>
            <person name="Labrenz M."/>
            <person name="Spormann A.M."/>
            <person name="Op den Camp H."/>
            <person name="Overmann J."/>
            <person name="Amann R."/>
            <person name="Jetten M.S.M."/>
            <person name="Mascher T."/>
            <person name="Medema M.H."/>
            <person name="Devos D.P."/>
            <person name="Kaster A.-K."/>
            <person name="Ovreas L."/>
            <person name="Rohde M."/>
            <person name="Galperin M.Y."/>
            <person name="Jogler C."/>
        </authorList>
    </citation>
    <scope>NUCLEOTIDE SEQUENCE [LARGE SCALE GENOMIC DNA]</scope>
    <source>
        <strain evidence="10 11">Poly30</strain>
    </source>
</reference>
<feature type="transmembrane region" description="Helical" evidence="8">
    <location>
        <begin position="91"/>
        <end position="110"/>
    </location>
</feature>
<evidence type="ECO:0000256" key="2">
    <source>
        <dbReference type="ARBA" id="ARBA00022475"/>
    </source>
</evidence>